<name>A0AB34J3V4_PRYPA</name>
<dbReference type="PANTHER" id="PTHR11010:SF38">
    <property type="entry name" value="LYSOSOMAL PRO-X CARBOXYPEPTIDASE"/>
    <property type="match status" value="1"/>
</dbReference>
<keyword evidence="2" id="KW-0645">Protease</keyword>
<evidence type="ECO:0000256" key="1">
    <source>
        <dbReference type="ARBA" id="ARBA00011079"/>
    </source>
</evidence>
<dbReference type="Gene3D" id="1.20.120.980">
    <property type="entry name" value="Serine carboxypeptidase S28, SKS domain"/>
    <property type="match status" value="1"/>
</dbReference>
<comment type="caution">
    <text evidence="6">The sequence shown here is derived from an EMBL/GenBank/DDBJ whole genome shotgun (WGS) entry which is preliminary data.</text>
</comment>
<dbReference type="EMBL" id="JBGBPQ010000014">
    <property type="protein sequence ID" value="KAL1511251.1"/>
    <property type="molecule type" value="Genomic_DNA"/>
</dbReference>
<dbReference type="AlphaFoldDB" id="A0AB34J3V4"/>
<evidence type="ECO:0000313" key="7">
    <source>
        <dbReference type="Proteomes" id="UP001515480"/>
    </source>
</evidence>
<accession>A0AB34J3V4</accession>
<dbReference type="GO" id="GO:0008239">
    <property type="term" value="F:dipeptidyl-peptidase activity"/>
    <property type="evidence" value="ECO:0007669"/>
    <property type="project" value="TreeGrafter"/>
</dbReference>
<dbReference type="InterPro" id="IPR008758">
    <property type="entry name" value="Peptidase_S28"/>
</dbReference>
<evidence type="ECO:0000256" key="2">
    <source>
        <dbReference type="ARBA" id="ARBA00022670"/>
    </source>
</evidence>
<keyword evidence="3" id="KW-0732">Signal</keyword>
<dbReference type="PANTHER" id="PTHR11010">
    <property type="entry name" value="PROTEASE S28 PRO-X CARBOXYPEPTIDASE-RELATED"/>
    <property type="match status" value="1"/>
</dbReference>
<keyword evidence="4" id="KW-0378">Hydrolase</keyword>
<evidence type="ECO:0000313" key="6">
    <source>
        <dbReference type="EMBL" id="KAL1511251.1"/>
    </source>
</evidence>
<dbReference type="Pfam" id="PF05577">
    <property type="entry name" value="Peptidase_S28"/>
    <property type="match status" value="1"/>
</dbReference>
<dbReference type="InterPro" id="IPR042269">
    <property type="entry name" value="Ser_carbopepase_S28_SKS"/>
</dbReference>
<sequence length="641" mass="69212">MLSALPALLAAIAPPRPIGGWRQAERLDARPSTANCTWKLFNQTLDHFGAVGGTFPQRYCVYDKWWRSATQGGFHAASDAPGPILFYTGNESPVEEYVNNTGLMWELAEGMGALVVFAEHRYEPLSHPALCGHAPRLCFAYCTTAQALADWGALLAHLRARHAVRAPAVAFGGSYGGMLAGWLRIKYPEVVDGAIAASAPIWQLAQTVVKETLDLPSVAITRGVSAVGGATDMCRDNLRAAWPLLREVGRAKGGLRLLGESMRTCRTPSGEDDVLQWGQYPFFLLAEGNYPFPSTYITFSVGPGLEPLPAWPMRAACASLNRDFGIHLDGSARAVNYTLRLGALQVRVDWGEASGNGPTLTEAEIRESGVLALATAVADAAGVWYNVTKDKPCYEVASLREAASRSEAGSRSETVGIDPTPTQGVRTASNEGCAACPPCEGCPPCPVAYCNWEEATPCSYTRTLSKTFSWEGICCNDALSQVDAQGVGRDIFWPPSVPHRNYTVESIVGPHELRPGGCAATYDAQGLRGAPMVSDPWSGWMTAYYGGRNISSHRNIIWSNGALDPWSGQGVYPPGGSADGPMVQNISQDGSQIALVLDLGAHHLDLMFSDPRNPPCFTEARKIEKRMIREWIQEAYDTNRA</sequence>
<proteinExistence type="inferred from homology"/>
<organism evidence="6 7">
    <name type="scientific">Prymnesium parvum</name>
    <name type="common">Toxic golden alga</name>
    <dbReference type="NCBI Taxonomy" id="97485"/>
    <lineage>
        <taxon>Eukaryota</taxon>
        <taxon>Haptista</taxon>
        <taxon>Haptophyta</taxon>
        <taxon>Prymnesiophyceae</taxon>
        <taxon>Prymnesiales</taxon>
        <taxon>Prymnesiaceae</taxon>
        <taxon>Prymnesium</taxon>
    </lineage>
</organism>
<keyword evidence="7" id="KW-1185">Reference proteome</keyword>
<reference evidence="6 7" key="1">
    <citation type="journal article" date="2024" name="Science">
        <title>Giant polyketide synthase enzymes in the biosynthesis of giant marine polyether toxins.</title>
        <authorList>
            <person name="Fallon T.R."/>
            <person name="Shende V.V."/>
            <person name="Wierzbicki I.H."/>
            <person name="Pendleton A.L."/>
            <person name="Watervoot N.F."/>
            <person name="Auber R.P."/>
            <person name="Gonzalez D.J."/>
            <person name="Wisecaver J.H."/>
            <person name="Moore B.S."/>
        </authorList>
    </citation>
    <scope>NUCLEOTIDE SEQUENCE [LARGE SCALE GENOMIC DNA]</scope>
    <source>
        <strain evidence="6 7">12B1</strain>
    </source>
</reference>
<dbReference type="SUPFAM" id="SSF53474">
    <property type="entry name" value="alpha/beta-Hydrolases"/>
    <property type="match status" value="1"/>
</dbReference>
<dbReference type="GO" id="GO:0006508">
    <property type="term" value="P:proteolysis"/>
    <property type="evidence" value="ECO:0007669"/>
    <property type="project" value="UniProtKB-KW"/>
</dbReference>
<evidence type="ECO:0000256" key="3">
    <source>
        <dbReference type="ARBA" id="ARBA00022729"/>
    </source>
</evidence>
<gene>
    <name evidence="6" type="ORF">AB1Y20_006060</name>
</gene>
<comment type="similarity">
    <text evidence="1">Belongs to the peptidase S28 family.</text>
</comment>
<dbReference type="Gene3D" id="3.40.50.1820">
    <property type="entry name" value="alpha/beta hydrolase"/>
    <property type="match status" value="2"/>
</dbReference>
<dbReference type="InterPro" id="IPR029058">
    <property type="entry name" value="AB_hydrolase_fold"/>
</dbReference>
<evidence type="ECO:0000256" key="4">
    <source>
        <dbReference type="ARBA" id="ARBA00022801"/>
    </source>
</evidence>
<evidence type="ECO:0008006" key="8">
    <source>
        <dbReference type="Google" id="ProtNLM"/>
    </source>
</evidence>
<evidence type="ECO:0000256" key="5">
    <source>
        <dbReference type="ARBA" id="ARBA00023180"/>
    </source>
</evidence>
<dbReference type="GO" id="GO:0070008">
    <property type="term" value="F:serine-type exopeptidase activity"/>
    <property type="evidence" value="ECO:0007669"/>
    <property type="project" value="InterPro"/>
</dbReference>
<protein>
    <recommendedName>
        <fullName evidence="8">Lysosomal Pro-X carboxypeptidase</fullName>
    </recommendedName>
</protein>
<keyword evidence="5" id="KW-0325">Glycoprotein</keyword>
<dbReference type="Proteomes" id="UP001515480">
    <property type="component" value="Unassembled WGS sequence"/>
</dbReference>